<protein>
    <submittedName>
        <fullName evidence="1">Uncharacterized protein</fullName>
    </submittedName>
</protein>
<organism evidence="1 2">
    <name type="scientific">Vitis vinifera</name>
    <name type="common">Grape</name>
    <dbReference type="NCBI Taxonomy" id="29760"/>
    <lineage>
        <taxon>Eukaryota</taxon>
        <taxon>Viridiplantae</taxon>
        <taxon>Streptophyta</taxon>
        <taxon>Embryophyta</taxon>
        <taxon>Tracheophyta</taxon>
        <taxon>Spermatophyta</taxon>
        <taxon>Magnoliopsida</taxon>
        <taxon>eudicotyledons</taxon>
        <taxon>Gunneridae</taxon>
        <taxon>Pentapetalae</taxon>
        <taxon>rosids</taxon>
        <taxon>Vitales</taxon>
        <taxon>Vitaceae</taxon>
        <taxon>Viteae</taxon>
        <taxon>Vitis</taxon>
    </lineage>
</organism>
<proteinExistence type="predicted"/>
<dbReference type="EMBL" id="QGNW01002071">
    <property type="protein sequence ID" value="RVW25667.1"/>
    <property type="molecule type" value="Genomic_DNA"/>
</dbReference>
<accession>A0A438CR29</accession>
<sequence length="163" mass="18994">MATGSQVIRVKTIQSVRRRGRKRRKQTTPANRSDRVLVSWRCQAGGVNSYNGSPRLVGPTTTKQRVVDTIDVERSSNFSDVFEEEDNPNSNNGDHHRHCHHPLIRYWLLHSRIFFFTLETWLLKIENGCSWAFLLMSSHKEVKEKRENGLLIIQTFKEDWAMA</sequence>
<reference evidence="1 2" key="1">
    <citation type="journal article" date="2018" name="PLoS Genet.">
        <title>Population sequencing reveals clonal diversity and ancestral inbreeding in the grapevine cultivar Chardonnay.</title>
        <authorList>
            <person name="Roach M.J."/>
            <person name="Johnson D.L."/>
            <person name="Bohlmann J."/>
            <person name="van Vuuren H.J."/>
            <person name="Jones S.J."/>
            <person name="Pretorius I.S."/>
            <person name="Schmidt S.A."/>
            <person name="Borneman A.R."/>
        </authorList>
    </citation>
    <scope>NUCLEOTIDE SEQUENCE [LARGE SCALE GENOMIC DNA]</scope>
    <source>
        <strain evidence="2">cv. Chardonnay</strain>
        <tissue evidence="1">Leaf</tissue>
    </source>
</reference>
<evidence type="ECO:0000313" key="1">
    <source>
        <dbReference type="EMBL" id="RVW25667.1"/>
    </source>
</evidence>
<comment type="caution">
    <text evidence="1">The sequence shown here is derived from an EMBL/GenBank/DDBJ whole genome shotgun (WGS) entry which is preliminary data.</text>
</comment>
<gene>
    <name evidence="1" type="ORF">CK203_115431</name>
</gene>
<name>A0A438CR29_VITVI</name>
<dbReference type="Proteomes" id="UP000288805">
    <property type="component" value="Unassembled WGS sequence"/>
</dbReference>
<dbReference type="AlphaFoldDB" id="A0A438CR29"/>
<evidence type="ECO:0000313" key="2">
    <source>
        <dbReference type="Proteomes" id="UP000288805"/>
    </source>
</evidence>